<evidence type="ECO:0000256" key="3">
    <source>
        <dbReference type="ARBA" id="ARBA00022553"/>
    </source>
</evidence>
<name>A0A1R2B276_9CILI</name>
<dbReference type="InterPro" id="IPR018490">
    <property type="entry name" value="cNMP-bd_dom_sf"/>
</dbReference>
<evidence type="ECO:0000313" key="12">
    <source>
        <dbReference type="Proteomes" id="UP000187209"/>
    </source>
</evidence>
<dbReference type="InterPro" id="IPR012198">
    <property type="entry name" value="cAMP_dep_PK_reg_su"/>
</dbReference>
<evidence type="ECO:0000256" key="7">
    <source>
        <dbReference type="ARBA" id="ARBA00023149"/>
    </source>
</evidence>
<protein>
    <recommendedName>
        <fullName evidence="2">cAMP-dependent protein kinase regulatory subunit</fullName>
    </recommendedName>
</protein>
<dbReference type="PANTHER" id="PTHR11635:SF152">
    <property type="entry name" value="CAMP-DEPENDENT PROTEIN KINASE TYPE I REGULATORY SUBUNIT-RELATED"/>
    <property type="match status" value="1"/>
</dbReference>
<feature type="binding site" evidence="8">
    <location>
        <position position="221"/>
    </location>
    <ligand>
        <name>3',5'-cyclic AMP</name>
        <dbReference type="ChEBI" id="CHEBI:58165"/>
        <label>1</label>
    </ligand>
</feature>
<dbReference type="Proteomes" id="UP000187209">
    <property type="component" value="Unassembled WGS sequence"/>
</dbReference>
<dbReference type="GO" id="GO:0030552">
    <property type="term" value="F:cAMP binding"/>
    <property type="evidence" value="ECO:0007669"/>
    <property type="project" value="UniProtKB-KW"/>
</dbReference>
<dbReference type="EMBL" id="MPUH01001045">
    <property type="protein sequence ID" value="OMJ70884.1"/>
    <property type="molecule type" value="Genomic_DNA"/>
</dbReference>
<feature type="binding site" evidence="8">
    <location>
        <position position="336"/>
    </location>
    <ligand>
        <name>3',5'-cyclic AMP</name>
        <dbReference type="ChEBI" id="CHEBI:58165"/>
        <label>2</label>
    </ligand>
</feature>
<feature type="binding site" evidence="8">
    <location>
        <position position="345"/>
    </location>
    <ligand>
        <name>3',5'-cyclic AMP</name>
        <dbReference type="ChEBI" id="CHEBI:58165"/>
        <label>2</label>
    </ligand>
</feature>
<dbReference type="GO" id="GO:0005829">
    <property type="term" value="C:cytosol"/>
    <property type="evidence" value="ECO:0007669"/>
    <property type="project" value="TreeGrafter"/>
</dbReference>
<proteinExistence type="inferred from homology"/>
<dbReference type="PROSITE" id="PS50042">
    <property type="entry name" value="CNMP_BINDING_3"/>
    <property type="match status" value="2"/>
</dbReference>
<evidence type="ECO:0000256" key="1">
    <source>
        <dbReference type="ARBA" id="ARBA00005753"/>
    </source>
</evidence>
<dbReference type="FunFam" id="2.60.120.10:FF:000039">
    <property type="entry name" value="cAMP-dependent protein kinase regulatory subunit"/>
    <property type="match status" value="1"/>
</dbReference>
<keyword evidence="7 8" id="KW-0114">cAMP</keyword>
<feature type="domain" description="Cyclic nucleotide-binding" evidence="10">
    <location>
        <begin position="141"/>
        <end position="262"/>
    </location>
</feature>
<keyword evidence="3" id="KW-0597">Phosphoprotein</keyword>
<keyword evidence="5" id="KW-0677">Repeat</keyword>
<dbReference type="InterPro" id="IPR050503">
    <property type="entry name" value="cAMP-dep_PK_reg_su-like"/>
</dbReference>
<reference evidence="11 12" key="1">
    <citation type="submission" date="2016-11" db="EMBL/GenBank/DDBJ databases">
        <title>The macronuclear genome of Stentor coeruleus: a giant cell with tiny introns.</title>
        <authorList>
            <person name="Slabodnick M."/>
            <person name="Ruby J.G."/>
            <person name="Reiff S.B."/>
            <person name="Swart E.C."/>
            <person name="Gosai S."/>
            <person name="Prabakaran S."/>
            <person name="Witkowska E."/>
            <person name="Larue G.E."/>
            <person name="Fisher S."/>
            <person name="Freeman R.M."/>
            <person name="Gunawardena J."/>
            <person name="Chu W."/>
            <person name="Stover N.A."/>
            <person name="Gregory B.D."/>
            <person name="Nowacki M."/>
            <person name="Derisi J."/>
            <person name="Roy S.W."/>
            <person name="Marshall W.F."/>
            <person name="Sood P."/>
        </authorList>
    </citation>
    <scope>NUCLEOTIDE SEQUENCE [LARGE SCALE GENOMIC DNA]</scope>
    <source>
        <strain evidence="11">WM001</strain>
    </source>
</reference>
<dbReference type="InterPro" id="IPR014710">
    <property type="entry name" value="RmlC-like_jellyroll"/>
</dbReference>
<dbReference type="CDD" id="cd00038">
    <property type="entry name" value="CAP_ED"/>
    <property type="match status" value="2"/>
</dbReference>
<dbReference type="InterPro" id="IPR000595">
    <property type="entry name" value="cNMP-bd_dom"/>
</dbReference>
<dbReference type="InterPro" id="IPR018488">
    <property type="entry name" value="cNMP-bd_CS"/>
</dbReference>
<gene>
    <name evidence="11" type="ORF">SteCoe_31045</name>
</gene>
<dbReference type="SUPFAM" id="SSF51206">
    <property type="entry name" value="cAMP-binding domain-like"/>
    <property type="match status" value="2"/>
</dbReference>
<dbReference type="PRINTS" id="PR00103">
    <property type="entry name" value="CAMPKINASE"/>
</dbReference>
<dbReference type="GO" id="GO:0034236">
    <property type="term" value="F:protein kinase A catalytic subunit binding"/>
    <property type="evidence" value="ECO:0007669"/>
    <property type="project" value="TreeGrafter"/>
</dbReference>
<evidence type="ECO:0000256" key="4">
    <source>
        <dbReference type="ARBA" id="ARBA00022566"/>
    </source>
</evidence>
<dbReference type="OrthoDB" id="417078at2759"/>
<evidence type="ECO:0000259" key="10">
    <source>
        <dbReference type="PROSITE" id="PS50042"/>
    </source>
</evidence>
<dbReference type="GO" id="GO:0005952">
    <property type="term" value="C:cAMP-dependent protein kinase complex"/>
    <property type="evidence" value="ECO:0007669"/>
    <property type="project" value="InterPro"/>
</dbReference>
<dbReference type="PIRSF" id="PIRSF000548">
    <property type="entry name" value="PK_regulatory"/>
    <property type="match status" value="1"/>
</dbReference>
<evidence type="ECO:0000256" key="2">
    <source>
        <dbReference type="ARBA" id="ARBA00020355"/>
    </source>
</evidence>
<comment type="similarity">
    <text evidence="1">Belongs to the cAMP-dependent kinase regulatory chain family.</text>
</comment>
<dbReference type="PROSITE" id="PS00889">
    <property type="entry name" value="CNMP_BINDING_2"/>
    <property type="match status" value="2"/>
</dbReference>
<evidence type="ECO:0000313" key="11">
    <source>
        <dbReference type="EMBL" id="OMJ70884.1"/>
    </source>
</evidence>
<comment type="caution">
    <text evidence="11">The sequence shown here is derived from an EMBL/GenBank/DDBJ whole genome shotgun (WGS) entry which is preliminary data.</text>
</comment>
<dbReference type="PANTHER" id="PTHR11635">
    <property type="entry name" value="CAMP-DEPENDENT PROTEIN KINASE REGULATORY CHAIN"/>
    <property type="match status" value="1"/>
</dbReference>
<keyword evidence="4 8" id="KW-0116">cAMP-binding</keyword>
<dbReference type="PROSITE" id="PS00888">
    <property type="entry name" value="CNMP_BINDING_1"/>
    <property type="match status" value="2"/>
</dbReference>
<feature type="binding site" evidence="8">
    <location>
        <position position="212"/>
    </location>
    <ligand>
        <name>3',5'-cyclic AMP</name>
        <dbReference type="ChEBI" id="CHEBI:58165"/>
        <label>1</label>
    </ligand>
</feature>
<feature type="domain" description="Cyclic nucleotide-binding" evidence="10">
    <location>
        <begin position="265"/>
        <end position="386"/>
    </location>
</feature>
<sequence length="388" mass="43944">MSSLQDHKAYMKEKIDDFLHQFTAKALTDKPNNLQEYLLEFIQEQLGLKLSESEQEELQNLRKYIKNLTKGKGSSSESQSDDDDIEDLPMPPKNRLSMARSSISAEAFGQWNKKENFQPRVIPKNSEQKGKIHERLSKSFMFASLDNKEKDIIVDAMEEKNFTNGSIIIEQGQDGNELFVVESGKLECTKVFKQEEGPKFLKFYHSGEAFGELALLYNAPRAATIKAVTECKCWCLDRGTFNHIVKDAAARKRERYEKFLDGVEVLKSVDLYEKMQIADALKSTSFANGEYVIRQGDWGDVFYIVEEGTAVARKGFFTGGPEVEVKQYGAGDYFGELALLKGEPRAASIIATSQLKCVSLNRKAFKRMLGPLDDILRRNATKYTTTPN</sequence>
<evidence type="ECO:0000256" key="8">
    <source>
        <dbReference type="PIRSR" id="PIRSR000548-1"/>
    </source>
</evidence>
<dbReference type="AlphaFoldDB" id="A0A1R2B276"/>
<feature type="region of interest" description="Disordered" evidence="9">
    <location>
        <begin position="69"/>
        <end position="96"/>
    </location>
</feature>
<evidence type="ECO:0000256" key="5">
    <source>
        <dbReference type="ARBA" id="ARBA00022737"/>
    </source>
</evidence>
<dbReference type="FunFam" id="2.60.120.10:FF:000006">
    <property type="entry name" value="cAMP-dependent protein kinase type I-alpha regulatory subunit"/>
    <property type="match status" value="1"/>
</dbReference>
<organism evidence="11 12">
    <name type="scientific">Stentor coeruleus</name>
    <dbReference type="NCBI Taxonomy" id="5963"/>
    <lineage>
        <taxon>Eukaryota</taxon>
        <taxon>Sar</taxon>
        <taxon>Alveolata</taxon>
        <taxon>Ciliophora</taxon>
        <taxon>Postciliodesmatophora</taxon>
        <taxon>Heterotrichea</taxon>
        <taxon>Heterotrichida</taxon>
        <taxon>Stentoridae</taxon>
        <taxon>Stentor</taxon>
    </lineage>
</organism>
<dbReference type="Pfam" id="PF00027">
    <property type="entry name" value="cNMP_binding"/>
    <property type="match status" value="2"/>
</dbReference>
<dbReference type="SMART" id="SM00100">
    <property type="entry name" value="cNMP"/>
    <property type="match status" value="2"/>
</dbReference>
<keyword evidence="12" id="KW-1185">Reference proteome</keyword>
<keyword evidence="6 8" id="KW-0547">Nucleotide-binding</keyword>
<evidence type="ECO:0000256" key="6">
    <source>
        <dbReference type="ARBA" id="ARBA00022741"/>
    </source>
</evidence>
<dbReference type="Gene3D" id="2.60.120.10">
    <property type="entry name" value="Jelly Rolls"/>
    <property type="match status" value="2"/>
</dbReference>
<evidence type="ECO:0000256" key="9">
    <source>
        <dbReference type="SAM" id="MobiDB-lite"/>
    </source>
</evidence>
<dbReference type="GO" id="GO:0033554">
    <property type="term" value="P:cellular response to stress"/>
    <property type="evidence" value="ECO:0007669"/>
    <property type="project" value="UniProtKB-ARBA"/>
</dbReference>
<dbReference type="GO" id="GO:0004862">
    <property type="term" value="F:cAMP-dependent protein kinase inhibitor activity"/>
    <property type="evidence" value="ECO:0007669"/>
    <property type="project" value="TreeGrafter"/>
</dbReference>
<accession>A0A1R2B276</accession>